<name>A0A182NEM1_9DIPT</name>
<accession>A0A182NEM1</accession>
<dbReference type="GO" id="GO:0022008">
    <property type="term" value="P:neurogenesis"/>
    <property type="evidence" value="ECO:0007669"/>
    <property type="project" value="InterPro"/>
</dbReference>
<dbReference type="PANTHER" id="PTHR12784:SF28">
    <property type="entry name" value="PROTEIN SICKIE"/>
    <property type="match status" value="1"/>
</dbReference>
<organism evidence="2 3">
    <name type="scientific">Anopheles dirus</name>
    <dbReference type="NCBI Taxonomy" id="7168"/>
    <lineage>
        <taxon>Eukaryota</taxon>
        <taxon>Metazoa</taxon>
        <taxon>Ecdysozoa</taxon>
        <taxon>Arthropoda</taxon>
        <taxon>Hexapoda</taxon>
        <taxon>Insecta</taxon>
        <taxon>Pterygota</taxon>
        <taxon>Neoptera</taxon>
        <taxon>Endopterygota</taxon>
        <taxon>Diptera</taxon>
        <taxon>Nematocera</taxon>
        <taxon>Culicoidea</taxon>
        <taxon>Culicidae</taxon>
        <taxon>Anophelinae</taxon>
        <taxon>Anopheles</taxon>
    </lineage>
</organism>
<dbReference type="STRING" id="7168.A0A182NEM1"/>
<feature type="compositionally biased region" description="Low complexity" evidence="1">
    <location>
        <begin position="68"/>
        <end position="92"/>
    </location>
</feature>
<feature type="region of interest" description="Disordered" evidence="1">
    <location>
        <begin position="1"/>
        <end position="131"/>
    </location>
</feature>
<feature type="compositionally biased region" description="Low complexity" evidence="1">
    <location>
        <begin position="8"/>
        <end position="27"/>
    </location>
</feature>
<dbReference type="Proteomes" id="UP000075884">
    <property type="component" value="Unassembled WGS sequence"/>
</dbReference>
<dbReference type="VEuPathDB" id="VectorBase:ADIR006088"/>
<feature type="region of interest" description="Disordered" evidence="1">
    <location>
        <begin position="275"/>
        <end position="315"/>
    </location>
</feature>
<protein>
    <submittedName>
        <fullName evidence="2">Uncharacterized protein</fullName>
    </submittedName>
</protein>
<proteinExistence type="predicted"/>
<evidence type="ECO:0000313" key="3">
    <source>
        <dbReference type="Proteomes" id="UP000075884"/>
    </source>
</evidence>
<feature type="region of interest" description="Disordered" evidence="1">
    <location>
        <begin position="360"/>
        <end position="409"/>
    </location>
</feature>
<dbReference type="InterPro" id="IPR039041">
    <property type="entry name" value="Nav/unc-53"/>
</dbReference>
<sequence length="500" mass="53026">MEHSHVNGKSSSSARHSSGSSVSGPNGREYWGKLPEPIGGHGGSNGGTSSQHSSQPPSPTSSRKDKTGSSPSQSRRSTPSSKGGSSRSKAAGVPQSFGYIKRTNGGGSSMPGVDPHLQQQQQQQQQQGQNLLTGGRTAHVSAVPRSSKLKVSGGTQTTTADFQAKVQQHPQYRSFSLTGPGAAQLSQSVKERMSNRASAKLTDGSLSDTQTYAEVKPDYGSYAMWLKHSNTASSRLSEGDTLDAISLGTSPAAAVAAVTGSPGSVTRPHKLLHHTRGETQQPHLHQQSTTNSPRLNRSNSIRSTKSEKMYPSMLSRGPDVEIEPYYCLPVGTVVHAGNGGMVPWSQPTSPTPPTRGFAGLLSPTHTAAGNPGSRLTYPKKNDEVHGSQASLLSGGSSLYGSTEERQAGEVRRLKRELTDARDQVMSLSSQLSTNMTIFLSGTCLPFRNGNGMRHPCVRCKSRNNGQSIVLASMQRKTGYLHETIALQIKLACQVVVGVSF</sequence>
<dbReference type="AlphaFoldDB" id="A0A182NEM1"/>
<reference evidence="3" key="1">
    <citation type="submission" date="2013-03" db="EMBL/GenBank/DDBJ databases">
        <title>The Genome Sequence of Anopheles dirus WRAIR2.</title>
        <authorList>
            <consortium name="The Broad Institute Genomics Platform"/>
            <person name="Neafsey D.E."/>
            <person name="Walton C."/>
            <person name="Walker B."/>
            <person name="Young S.K."/>
            <person name="Zeng Q."/>
            <person name="Gargeya S."/>
            <person name="Fitzgerald M."/>
            <person name="Haas B."/>
            <person name="Abouelleil A."/>
            <person name="Allen A.W."/>
            <person name="Alvarado L."/>
            <person name="Arachchi H.M."/>
            <person name="Berlin A.M."/>
            <person name="Chapman S.B."/>
            <person name="Gainer-Dewar J."/>
            <person name="Goldberg J."/>
            <person name="Griggs A."/>
            <person name="Gujja S."/>
            <person name="Hansen M."/>
            <person name="Howarth C."/>
            <person name="Imamovic A."/>
            <person name="Ireland A."/>
            <person name="Larimer J."/>
            <person name="McCowan C."/>
            <person name="Murphy C."/>
            <person name="Pearson M."/>
            <person name="Poon T.W."/>
            <person name="Priest M."/>
            <person name="Roberts A."/>
            <person name="Saif S."/>
            <person name="Shea T."/>
            <person name="Sisk P."/>
            <person name="Sykes S."/>
            <person name="Wortman J."/>
            <person name="Nusbaum C."/>
            <person name="Birren B."/>
        </authorList>
    </citation>
    <scope>NUCLEOTIDE SEQUENCE [LARGE SCALE GENOMIC DNA]</scope>
    <source>
        <strain evidence="3">WRAIR2</strain>
    </source>
</reference>
<dbReference type="EnsemblMetazoa" id="ADIR006088-RA">
    <property type="protein sequence ID" value="ADIR006088-PA"/>
    <property type="gene ID" value="ADIR006088"/>
</dbReference>
<feature type="compositionally biased region" description="Polar residues" evidence="1">
    <location>
        <begin position="278"/>
        <end position="303"/>
    </location>
</feature>
<dbReference type="PANTHER" id="PTHR12784">
    <property type="entry name" value="STEERIN"/>
    <property type="match status" value="1"/>
</dbReference>
<keyword evidence="3" id="KW-1185">Reference proteome</keyword>
<evidence type="ECO:0000313" key="2">
    <source>
        <dbReference type="EnsemblMetazoa" id="ADIR006088-PA"/>
    </source>
</evidence>
<evidence type="ECO:0000256" key="1">
    <source>
        <dbReference type="SAM" id="MobiDB-lite"/>
    </source>
</evidence>
<reference evidence="2" key="2">
    <citation type="submission" date="2020-05" db="UniProtKB">
        <authorList>
            <consortium name="EnsemblMetazoa"/>
        </authorList>
    </citation>
    <scope>IDENTIFICATION</scope>
    <source>
        <strain evidence="2">WRAIR2</strain>
    </source>
</reference>
<feature type="compositionally biased region" description="Low complexity" evidence="1">
    <location>
        <begin position="118"/>
        <end position="129"/>
    </location>
</feature>
<feature type="compositionally biased region" description="Low complexity" evidence="1">
    <location>
        <begin position="386"/>
        <end position="401"/>
    </location>
</feature>